<accession>A0A0R1YDZ5</accession>
<sequence>MKLLETKINRYYKRIEQHRMIHHAFFTRLLEAIRDCEDAYGSVMDAPNDSKEMWMIRRCVNIEPVIEFKELTFPEMSVTKVYRVRKDVGRLVEMGFNARQISHILEVQLKYVRTTIRRYRDTRYSSSRKG</sequence>
<dbReference type="Proteomes" id="UP000051010">
    <property type="component" value="Unassembled WGS sequence"/>
</dbReference>
<evidence type="ECO:0000313" key="2">
    <source>
        <dbReference type="Proteomes" id="UP000051010"/>
    </source>
</evidence>
<reference evidence="1 2" key="1">
    <citation type="journal article" date="2015" name="Genome Announc.">
        <title>Expanding the biotechnology potential of lactobacilli through comparative genomics of 213 strains and associated genera.</title>
        <authorList>
            <person name="Sun Z."/>
            <person name="Harris H.M."/>
            <person name="McCann A."/>
            <person name="Guo C."/>
            <person name="Argimon S."/>
            <person name="Zhang W."/>
            <person name="Yang X."/>
            <person name="Jeffery I.B."/>
            <person name="Cooney J.C."/>
            <person name="Kagawa T.F."/>
            <person name="Liu W."/>
            <person name="Song Y."/>
            <person name="Salvetti E."/>
            <person name="Wrobel A."/>
            <person name="Rasinkangas P."/>
            <person name="Parkhill J."/>
            <person name="Rea M.C."/>
            <person name="O'Sullivan O."/>
            <person name="Ritari J."/>
            <person name="Douillard F.P."/>
            <person name="Paul Ross R."/>
            <person name="Yang R."/>
            <person name="Briner A.E."/>
            <person name="Felis G.E."/>
            <person name="de Vos W.M."/>
            <person name="Barrangou R."/>
            <person name="Klaenhammer T.R."/>
            <person name="Caufield P.W."/>
            <person name="Cui Y."/>
            <person name="Zhang H."/>
            <person name="O'Toole P.W."/>
        </authorList>
    </citation>
    <scope>NUCLEOTIDE SEQUENCE [LARGE SCALE GENOMIC DNA]</scope>
    <source>
        <strain evidence="1 2">DSM 18390</strain>
    </source>
</reference>
<dbReference type="PATRIC" id="fig|1423786.4.peg.2840"/>
<dbReference type="EMBL" id="AZFZ01000075">
    <property type="protein sequence ID" value="KRM40686.1"/>
    <property type="molecule type" value="Genomic_DNA"/>
</dbReference>
<name>A0A0R1YDZ5_9LACO</name>
<organism evidence="1 2">
    <name type="scientific">Lentilactobacillus parafarraginis DSM 18390 = JCM 14109</name>
    <dbReference type="NCBI Taxonomy" id="1423786"/>
    <lineage>
        <taxon>Bacteria</taxon>
        <taxon>Bacillati</taxon>
        <taxon>Bacillota</taxon>
        <taxon>Bacilli</taxon>
        <taxon>Lactobacillales</taxon>
        <taxon>Lactobacillaceae</taxon>
        <taxon>Lentilactobacillus</taxon>
    </lineage>
</organism>
<dbReference type="AlphaFoldDB" id="A0A0R1YDZ5"/>
<evidence type="ECO:0000313" key="1">
    <source>
        <dbReference type="EMBL" id="KRM40686.1"/>
    </source>
</evidence>
<gene>
    <name evidence="1" type="ORF">FD47_GL002706</name>
</gene>
<comment type="caution">
    <text evidence="1">The sequence shown here is derived from an EMBL/GenBank/DDBJ whole genome shotgun (WGS) entry which is preliminary data.</text>
</comment>
<proteinExistence type="predicted"/>
<protein>
    <submittedName>
        <fullName evidence="1">Uncharacterized protein</fullName>
    </submittedName>
</protein>
<dbReference type="RefSeq" id="WP_054736280.1">
    <property type="nucleotide sequence ID" value="NZ_AZFZ01000075.1"/>
</dbReference>